<comment type="caution">
    <text evidence="2">The sequence shown here is derived from an EMBL/GenBank/DDBJ whole genome shotgun (WGS) entry which is preliminary data.</text>
</comment>
<keyword evidence="3" id="KW-1185">Reference proteome</keyword>
<dbReference type="RefSeq" id="WP_204012854.1">
    <property type="nucleotide sequence ID" value="NZ_BOPG01000115.1"/>
</dbReference>
<accession>A0A8J3ZHP6</accession>
<proteinExistence type="predicted"/>
<feature type="transmembrane region" description="Helical" evidence="1">
    <location>
        <begin position="208"/>
        <end position="227"/>
    </location>
</feature>
<dbReference type="EMBL" id="BOPG01000115">
    <property type="protein sequence ID" value="GIJ64384.1"/>
    <property type="molecule type" value="Genomic_DNA"/>
</dbReference>
<dbReference type="Proteomes" id="UP000612585">
    <property type="component" value="Unassembled WGS sequence"/>
</dbReference>
<organism evidence="2 3">
    <name type="scientific">Virgisporangium aurantiacum</name>
    <dbReference type="NCBI Taxonomy" id="175570"/>
    <lineage>
        <taxon>Bacteria</taxon>
        <taxon>Bacillati</taxon>
        <taxon>Actinomycetota</taxon>
        <taxon>Actinomycetes</taxon>
        <taxon>Micromonosporales</taxon>
        <taxon>Micromonosporaceae</taxon>
        <taxon>Virgisporangium</taxon>
    </lineage>
</organism>
<protein>
    <recommendedName>
        <fullName evidence="4">Flp pilus assembly protein TadB</fullName>
    </recommendedName>
</protein>
<reference evidence="2" key="1">
    <citation type="submission" date="2021-01" db="EMBL/GenBank/DDBJ databases">
        <title>Whole genome shotgun sequence of Virgisporangium aurantiacum NBRC 16421.</title>
        <authorList>
            <person name="Komaki H."/>
            <person name="Tamura T."/>
        </authorList>
    </citation>
    <scope>NUCLEOTIDE SEQUENCE</scope>
    <source>
        <strain evidence="2">NBRC 16421</strain>
    </source>
</reference>
<keyword evidence="1" id="KW-0812">Transmembrane</keyword>
<keyword evidence="1" id="KW-0472">Membrane</keyword>
<evidence type="ECO:0008006" key="4">
    <source>
        <dbReference type="Google" id="ProtNLM"/>
    </source>
</evidence>
<dbReference type="AlphaFoldDB" id="A0A8J3ZHP6"/>
<evidence type="ECO:0000256" key="1">
    <source>
        <dbReference type="SAM" id="Phobius"/>
    </source>
</evidence>
<name>A0A8J3ZHP6_9ACTN</name>
<dbReference type="PANTHER" id="PTHR35007:SF3">
    <property type="entry name" value="POSSIBLE CONSERVED ALANINE RICH MEMBRANE PROTEIN"/>
    <property type="match status" value="1"/>
</dbReference>
<dbReference type="PANTHER" id="PTHR35007">
    <property type="entry name" value="INTEGRAL MEMBRANE PROTEIN-RELATED"/>
    <property type="match status" value="1"/>
</dbReference>
<evidence type="ECO:0000313" key="3">
    <source>
        <dbReference type="Proteomes" id="UP000612585"/>
    </source>
</evidence>
<evidence type="ECO:0000313" key="2">
    <source>
        <dbReference type="EMBL" id="GIJ64384.1"/>
    </source>
</evidence>
<sequence length="279" mass="29241">MRALFALLGAGFGAAVLMLAAGLRPQPRPDARFRRVRGRVSAVRVAGVLTAAAVVGAATRWPVGAVLAGVAAWNLPKVLGPDRAHRRALDRVEAIAAWAEDLSGTLRSAAGIEQTLIKTAESAPVEIRPQLEALSASLRAGTRLAPALRALAADLEDPTADMVVNVLLLAAQYEARDIATGLSGVGRQARRKASARMRIATGRVRIRTATRIVITVILATVGLLLVFADDIVVPYSTAVGQLILAVLGVAFGGALAWMVRTSRVPDLPRILTNPDEAAP</sequence>
<feature type="transmembrane region" description="Helical" evidence="1">
    <location>
        <begin position="239"/>
        <end position="259"/>
    </location>
</feature>
<gene>
    <name evidence="2" type="ORF">Vau01_119000</name>
</gene>
<keyword evidence="1" id="KW-1133">Transmembrane helix</keyword>